<reference evidence="1 2" key="1">
    <citation type="submission" date="2022-07" db="EMBL/GenBank/DDBJ databases">
        <title>Mucilaginibacter sp. JC4.</title>
        <authorList>
            <person name="Le V."/>
            <person name="Ko S.-R."/>
            <person name="Ahn C.-Y."/>
            <person name="Oh H.-M."/>
        </authorList>
    </citation>
    <scope>NUCLEOTIDE SEQUENCE [LARGE SCALE GENOMIC DNA]</scope>
    <source>
        <strain evidence="1 2">JC4</strain>
    </source>
</reference>
<name>A0ABT1T531_9SPHI</name>
<proteinExistence type="predicted"/>
<accession>A0ABT1T531</accession>
<organism evidence="1 2">
    <name type="scientific">Mucilaginibacter aquariorum</name>
    <dbReference type="NCBI Taxonomy" id="2967225"/>
    <lineage>
        <taxon>Bacteria</taxon>
        <taxon>Pseudomonadati</taxon>
        <taxon>Bacteroidota</taxon>
        <taxon>Sphingobacteriia</taxon>
        <taxon>Sphingobacteriales</taxon>
        <taxon>Sphingobacteriaceae</taxon>
        <taxon>Mucilaginibacter</taxon>
    </lineage>
</organism>
<dbReference type="EMBL" id="JANHOH010000003">
    <property type="protein sequence ID" value="MCQ6959391.1"/>
    <property type="molecule type" value="Genomic_DNA"/>
</dbReference>
<evidence type="ECO:0000313" key="1">
    <source>
        <dbReference type="EMBL" id="MCQ6959391.1"/>
    </source>
</evidence>
<evidence type="ECO:0000313" key="2">
    <source>
        <dbReference type="Proteomes" id="UP001204376"/>
    </source>
</evidence>
<dbReference type="Proteomes" id="UP001204376">
    <property type="component" value="Unassembled WGS sequence"/>
</dbReference>
<comment type="caution">
    <text evidence="1">The sequence shown here is derived from an EMBL/GenBank/DDBJ whole genome shotgun (WGS) entry which is preliminary data.</text>
</comment>
<gene>
    <name evidence="1" type="ORF">NPE20_15550</name>
</gene>
<evidence type="ECO:0008006" key="3">
    <source>
        <dbReference type="Google" id="ProtNLM"/>
    </source>
</evidence>
<sequence length="115" mass="12610">MFNHPVIISASLIFGVPLLTGPLAAAEAPSFLLIEKKQKIKSAKRLLCRTMPLPCKPGKTTGWNLLPHCVRSLALASAKFPMPLQPHKTTIVLPAFARSCFADGEERKETLVPFF</sequence>
<keyword evidence="2" id="KW-1185">Reference proteome</keyword>
<protein>
    <recommendedName>
        <fullName evidence="3">Secreted protein</fullName>
    </recommendedName>
</protein>